<evidence type="ECO:0000313" key="8">
    <source>
        <dbReference type="Proteomes" id="UP001209701"/>
    </source>
</evidence>
<feature type="transmembrane region" description="Helical" evidence="5">
    <location>
        <begin position="192"/>
        <end position="225"/>
    </location>
</feature>
<gene>
    <name evidence="7" type="ORF">LNV07_09120</name>
</gene>
<organism evidence="7 8">
    <name type="scientific">Roseateles oligotrophus</name>
    <dbReference type="NCBI Taxonomy" id="1769250"/>
    <lineage>
        <taxon>Bacteria</taxon>
        <taxon>Pseudomonadati</taxon>
        <taxon>Pseudomonadota</taxon>
        <taxon>Betaproteobacteria</taxon>
        <taxon>Burkholderiales</taxon>
        <taxon>Sphaerotilaceae</taxon>
        <taxon>Roseateles</taxon>
    </lineage>
</organism>
<feature type="domain" description="O-antigen ligase-related" evidence="6">
    <location>
        <begin position="197"/>
        <end position="324"/>
    </location>
</feature>
<evidence type="ECO:0000256" key="5">
    <source>
        <dbReference type="SAM" id="Phobius"/>
    </source>
</evidence>
<name>A0ABT2YDZ8_9BURK</name>
<keyword evidence="4 5" id="KW-0472">Membrane</keyword>
<comment type="caution">
    <text evidence="7">The sequence shown here is derived from an EMBL/GenBank/DDBJ whole genome shotgun (WGS) entry which is preliminary data.</text>
</comment>
<evidence type="ECO:0000256" key="1">
    <source>
        <dbReference type="ARBA" id="ARBA00004141"/>
    </source>
</evidence>
<feature type="transmembrane region" description="Helical" evidence="5">
    <location>
        <begin position="15"/>
        <end position="45"/>
    </location>
</feature>
<dbReference type="Proteomes" id="UP001209701">
    <property type="component" value="Unassembled WGS sequence"/>
</dbReference>
<keyword evidence="3 5" id="KW-1133">Transmembrane helix</keyword>
<feature type="transmembrane region" description="Helical" evidence="5">
    <location>
        <begin position="116"/>
        <end position="133"/>
    </location>
</feature>
<feature type="transmembrane region" description="Helical" evidence="5">
    <location>
        <begin position="89"/>
        <end position="104"/>
    </location>
</feature>
<evidence type="ECO:0000313" key="7">
    <source>
        <dbReference type="EMBL" id="MCV2368254.1"/>
    </source>
</evidence>
<feature type="transmembrane region" description="Helical" evidence="5">
    <location>
        <begin position="313"/>
        <end position="332"/>
    </location>
</feature>
<evidence type="ECO:0000256" key="4">
    <source>
        <dbReference type="ARBA" id="ARBA00023136"/>
    </source>
</evidence>
<feature type="transmembrane region" description="Helical" evidence="5">
    <location>
        <begin position="237"/>
        <end position="263"/>
    </location>
</feature>
<sequence length="398" mass="45916">MHDCPRREKKHLTTALAVLVFIDLLFLPRLLFAFGIPISLLIIIGSLVRERLRWRGVICWSALSATMFFCVTYGTIFDSIFMPNESLKRVFQLLTILLFFFYRVDLPMIRPKLVKVLRAFYIWVFFAMLLFFWDSGLYTKIATFIYPEMQNQLEDAISTLRFAYCFSDPNTAGFFLCFTLVAYLSIERNIRWTFFCATLATITVVATQSRGAFLALLLIFSFLMYGSPAPQGKKVRIILFIGLFVGLLAILFSEEISAAYAVFEGRFEQEDELGGGRAGKYAYFLQNLNLLPFGSGYHLQRAGSEFRPHSDLIRLNLAYGVFALPMILYFVYPRRRTQVLLFGVFLIPFLINTVIDDYRLFPMYLLLFTLLGQIDTARTKTSQRNSLNTYPMARKLTS</sequence>
<dbReference type="Pfam" id="PF04932">
    <property type="entry name" value="Wzy_C"/>
    <property type="match status" value="1"/>
</dbReference>
<accession>A0ABT2YDZ8</accession>
<dbReference type="InterPro" id="IPR007016">
    <property type="entry name" value="O-antigen_ligase-rel_domated"/>
</dbReference>
<keyword evidence="2 5" id="KW-0812">Transmembrane</keyword>
<feature type="transmembrane region" description="Helical" evidence="5">
    <location>
        <begin position="339"/>
        <end position="355"/>
    </location>
</feature>
<protein>
    <recommendedName>
        <fullName evidence="6">O-antigen ligase-related domain-containing protein</fullName>
    </recommendedName>
</protein>
<evidence type="ECO:0000256" key="2">
    <source>
        <dbReference type="ARBA" id="ARBA00022692"/>
    </source>
</evidence>
<evidence type="ECO:0000259" key="6">
    <source>
        <dbReference type="Pfam" id="PF04932"/>
    </source>
</evidence>
<reference evidence="7 8" key="1">
    <citation type="submission" date="2021-11" db="EMBL/GenBank/DDBJ databases">
        <authorList>
            <person name="Liang Q."/>
            <person name="Mou H."/>
            <person name="Liu Z."/>
        </authorList>
    </citation>
    <scope>NUCLEOTIDE SEQUENCE [LARGE SCALE GENOMIC DNA]</scope>
    <source>
        <strain evidence="7 8">CHU3</strain>
    </source>
</reference>
<keyword evidence="8" id="KW-1185">Reference proteome</keyword>
<evidence type="ECO:0000256" key="3">
    <source>
        <dbReference type="ARBA" id="ARBA00022989"/>
    </source>
</evidence>
<proteinExistence type="predicted"/>
<comment type="subcellular location">
    <subcellularLocation>
        <location evidence="1">Membrane</location>
        <topology evidence="1">Multi-pass membrane protein</topology>
    </subcellularLocation>
</comment>
<dbReference type="EMBL" id="JAJIRN010000004">
    <property type="protein sequence ID" value="MCV2368254.1"/>
    <property type="molecule type" value="Genomic_DNA"/>
</dbReference>
<feature type="transmembrane region" description="Helical" evidence="5">
    <location>
        <begin position="57"/>
        <end position="77"/>
    </location>
</feature>
<dbReference type="RefSeq" id="WP_263570864.1">
    <property type="nucleotide sequence ID" value="NZ_JAJIRN010000004.1"/>
</dbReference>